<dbReference type="RefSeq" id="WP_258389095.1">
    <property type="nucleotide sequence ID" value="NZ_CP091430.1"/>
</dbReference>
<dbReference type="PANTHER" id="PTHR43280">
    <property type="entry name" value="ARAC-FAMILY TRANSCRIPTIONAL REGULATOR"/>
    <property type="match status" value="1"/>
</dbReference>
<dbReference type="Gene3D" id="1.10.10.60">
    <property type="entry name" value="Homeodomain-like"/>
    <property type="match status" value="2"/>
</dbReference>
<dbReference type="InterPro" id="IPR037923">
    <property type="entry name" value="HTH-like"/>
</dbReference>
<keyword evidence="1" id="KW-0805">Transcription regulation</keyword>
<dbReference type="SMART" id="SM00342">
    <property type="entry name" value="HTH_ARAC"/>
    <property type="match status" value="1"/>
</dbReference>
<sequence>MNIIQTVEAIHISHETHPDTGVALIPWTLATIPEIPHWHHALEICYCLSGRGVFYFKDAQYDITPGDLVIVNNVERHTSKSYWGETCSNLFLFIHPSTLEQTDFNLLRPFFFDRNQFSHRIAADLPVARQIGLLIEEMQDELARQQPAYGQIVKSMLLHICSLLLRHYYVESDAAWRNMYNKYTMLKSGLSYIQSHYHENINLDDVAKAMSLSSSRARHLFTEVMGEGYKTYLTQFRVQAAQRLLSQTELSITEVYEQCGFQSSSSFYRDFHRITNLTPLQYSKKYRHNKGEELPL</sequence>
<dbReference type="PROSITE" id="PS01124">
    <property type="entry name" value="HTH_ARAC_FAMILY_2"/>
    <property type="match status" value="1"/>
</dbReference>
<keyword evidence="3" id="KW-0804">Transcription</keyword>
<dbReference type="Pfam" id="PF02311">
    <property type="entry name" value="AraC_binding"/>
    <property type="match status" value="1"/>
</dbReference>
<dbReference type="SUPFAM" id="SSF51215">
    <property type="entry name" value="Regulatory protein AraC"/>
    <property type="match status" value="1"/>
</dbReference>
<proteinExistence type="predicted"/>
<evidence type="ECO:0000313" key="6">
    <source>
        <dbReference type="Proteomes" id="UP001057877"/>
    </source>
</evidence>
<evidence type="ECO:0000256" key="2">
    <source>
        <dbReference type="ARBA" id="ARBA00023125"/>
    </source>
</evidence>
<dbReference type="Gene3D" id="2.60.120.10">
    <property type="entry name" value="Jelly Rolls"/>
    <property type="match status" value="1"/>
</dbReference>
<gene>
    <name evidence="5" type="ORF">L1F29_14905</name>
</gene>
<dbReference type="InterPro" id="IPR014710">
    <property type="entry name" value="RmlC-like_jellyroll"/>
</dbReference>
<accession>A0ABY5SK14</accession>
<dbReference type="SUPFAM" id="SSF46689">
    <property type="entry name" value="Homeodomain-like"/>
    <property type="match status" value="2"/>
</dbReference>
<dbReference type="PANTHER" id="PTHR43280:SF28">
    <property type="entry name" value="HTH-TYPE TRANSCRIPTIONAL ACTIVATOR RHAS"/>
    <property type="match status" value="1"/>
</dbReference>
<reference evidence="5" key="1">
    <citation type="submission" date="2022-01" db="EMBL/GenBank/DDBJ databases">
        <title>Paenibacillus spongiae sp. nov., isolated from marine sponge.</title>
        <authorList>
            <person name="Li Z."/>
            <person name="Zhang M."/>
        </authorList>
    </citation>
    <scope>NUCLEOTIDE SEQUENCE</scope>
    <source>
        <strain evidence="5">PHS-Z3</strain>
    </source>
</reference>
<dbReference type="InterPro" id="IPR009057">
    <property type="entry name" value="Homeodomain-like_sf"/>
</dbReference>
<dbReference type="Pfam" id="PF12833">
    <property type="entry name" value="HTH_18"/>
    <property type="match status" value="1"/>
</dbReference>
<organism evidence="5 6">
    <name type="scientific">Paenibacillus spongiae</name>
    <dbReference type="NCBI Taxonomy" id="2909671"/>
    <lineage>
        <taxon>Bacteria</taxon>
        <taxon>Bacillati</taxon>
        <taxon>Bacillota</taxon>
        <taxon>Bacilli</taxon>
        <taxon>Bacillales</taxon>
        <taxon>Paenibacillaceae</taxon>
        <taxon>Paenibacillus</taxon>
    </lineage>
</organism>
<dbReference type="Proteomes" id="UP001057877">
    <property type="component" value="Chromosome"/>
</dbReference>
<protein>
    <submittedName>
        <fullName evidence="5">AraC family transcriptional regulator</fullName>
    </submittedName>
</protein>
<evidence type="ECO:0000256" key="1">
    <source>
        <dbReference type="ARBA" id="ARBA00023015"/>
    </source>
</evidence>
<feature type="domain" description="HTH araC/xylS-type" evidence="4">
    <location>
        <begin position="187"/>
        <end position="285"/>
    </location>
</feature>
<dbReference type="EMBL" id="CP091430">
    <property type="protein sequence ID" value="UVI33042.1"/>
    <property type="molecule type" value="Genomic_DNA"/>
</dbReference>
<keyword evidence="6" id="KW-1185">Reference proteome</keyword>
<keyword evidence="2" id="KW-0238">DNA-binding</keyword>
<evidence type="ECO:0000313" key="5">
    <source>
        <dbReference type="EMBL" id="UVI33042.1"/>
    </source>
</evidence>
<dbReference type="InterPro" id="IPR003313">
    <property type="entry name" value="AraC-bd"/>
</dbReference>
<dbReference type="InterPro" id="IPR018060">
    <property type="entry name" value="HTH_AraC"/>
</dbReference>
<evidence type="ECO:0000256" key="3">
    <source>
        <dbReference type="ARBA" id="ARBA00023163"/>
    </source>
</evidence>
<name>A0ABY5SK14_9BACL</name>
<evidence type="ECO:0000259" key="4">
    <source>
        <dbReference type="PROSITE" id="PS01124"/>
    </source>
</evidence>